<comment type="caution">
    <text evidence="1">The sequence shown here is derived from an EMBL/GenBank/DDBJ whole genome shotgun (WGS) entry which is preliminary data.</text>
</comment>
<dbReference type="EMBL" id="JAYGIE010000104">
    <property type="protein sequence ID" value="MEA5479950.1"/>
    <property type="molecule type" value="Genomic_DNA"/>
</dbReference>
<keyword evidence="2" id="KW-1185">Reference proteome</keyword>
<reference evidence="1 2" key="1">
    <citation type="submission" date="2023-12" db="EMBL/GenBank/DDBJ databases">
        <title>Baltic Sea Cyanobacteria.</title>
        <authorList>
            <person name="Delbaje E."/>
            <person name="Fewer D.P."/>
            <person name="Shishido T.K."/>
        </authorList>
    </citation>
    <scope>NUCLEOTIDE SEQUENCE [LARGE SCALE GENOMIC DNA]</scope>
    <source>
        <strain evidence="1 2">UHCC 0370</strain>
    </source>
</reference>
<dbReference type="Proteomes" id="UP001301388">
    <property type="component" value="Unassembled WGS sequence"/>
</dbReference>
<evidence type="ECO:0000313" key="1">
    <source>
        <dbReference type="EMBL" id="MEA5479950.1"/>
    </source>
</evidence>
<evidence type="ECO:0000313" key="2">
    <source>
        <dbReference type="Proteomes" id="UP001301388"/>
    </source>
</evidence>
<protein>
    <submittedName>
        <fullName evidence="1">Uncharacterized protein</fullName>
    </submittedName>
</protein>
<dbReference type="RefSeq" id="WP_323263076.1">
    <property type="nucleotide sequence ID" value="NZ_JAYGIE010000104.1"/>
</dbReference>
<organism evidence="1 2">
    <name type="scientific">Pseudanabaena galeata UHCC 0370</name>
    <dbReference type="NCBI Taxonomy" id="3110310"/>
    <lineage>
        <taxon>Bacteria</taxon>
        <taxon>Bacillati</taxon>
        <taxon>Cyanobacteriota</taxon>
        <taxon>Cyanophyceae</taxon>
        <taxon>Pseudanabaenales</taxon>
        <taxon>Pseudanabaenaceae</taxon>
        <taxon>Pseudanabaena</taxon>
    </lineage>
</organism>
<gene>
    <name evidence="1" type="ORF">VB774_20170</name>
</gene>
<name>A0ABU5TNN1_9CYAN</name>
<proteinExistence type="predicted"/>
<sequence>MAIADFPLETISTCLINQKIAHNYFSQKIFAFAIDSLAETLNKIIELERANNLKQASELQTKLQTYELQYQMPSEIFYQRFSEGSLGDEMDYLEWGVIYELWKSVQERLQVLQSKRQ</sequence>
<accession>A0ABU5TNN1</accession>